<feature type="transmembrane region" description="Helical" evidence="1">
    <location>
        <begin position="21"/>
        <end position="42"/>
    </location>
</feature>
<organism evidence="2 3">
    <name type="scientific">Streptomyces melanogenes</name>
    <dbReference type="NCBI Taxonomy" id="67326"/>
    <lineage>
        <taxon>Bacteria</taxon>
        <taxon>Bacillati</taxon>
        <taxon>Actinomycetota</taxon>
        <taxon>Actinomycetes</taxon>
        <taxon>Kitasatosporales</taxon>
        <taxon>Streptomycetaceae</taxon>
        <taxon>Streptomyces</taxon>
    </lineage>
</organism>
<dbReference type="Proteomes" id="UP001432060">
    <property type="component" value="Chromosome"/>
</dbReference>
<evidence type="ECO:0000313" key="3">
    <source>
        <dbReference type="Proteomes" id="UP001432060"/>
    </source>
</evidence>
<keyword evidence="1" id="KW-1133">Transmembrane helix</keyword>
<name>A0ABZ1XP93_9ACTN</name>
<proteinExistence type="predicted"/>
<keyword evidence="1" id="KW-0812">Transmembrane</keyword>
<feature type="transmembrane region" description="Helical" evidence="1">
    <location>
        <begin position="54"/>
        <end position="71"/>
    </location>
</feature>
<keyword evidence="3" id="KW-1185">Reference proteome</keyword>
<dbReference type="EMBL" id="CP109019">
    <property type="protein sequence ID" value="WUT85350.1"/>
    <property type="molecule type" value="Genomic_DNA"/>
</dbReference>
<gene>
    <name evidence="2" type="ORF">OG515_25725</name>
</gene>
<accession>A0ABZ1XP93</accession>
<evidence type="ECO:0000313" key="2">
    <source>
        <dbReference type="EMBL" id="WUT85350.1"/>
    </source>
</evidence>
<reference evidence="2" key="1">
    <citation type="submission" date="2022-10" db="EMBL/GenBank/DDBJ databases">
        <title>The complete genomes of actinobacterial strains from the NBC collection.</title>
        <authorList>
            <person name="Joergensen T.S."/>
            <person name="Alvarez Arevalo M."/>
            <person name="Sterndorff E.B."/>
            <person name="Faurdal D."/>
            <person name="Vuksanovic O."/>
            <person name="Mourched A.-S."/>
            <person name="Charusanti P."/>
            <person name="Shaw S."/>
            <person name="Blin K."/>
            <person name="Weber T."/>
        </authorList>
    </citation>
    <scope>NUCLEOTIDE SEQUENCE</scope>
    <source>
        <strain evidence="2">NBC_00668</strain>
    </source>
</reference>
<dbReference type="RefSeq" id="WP_329401740.1">
    <property type="nucleotide sequence ID" value="NZ_CP109019.1"/>
</dbReference>
<evidence type="ECO:0008006" key="4">
    <source>
        <dbReference type="Google" id="ProtNLM"/>
    </source>
</evidence>
<keyword evidence="1" id="KW-0472">Membrane</keyword>
<evidence type="ECO:0000256" key="1">
    <source>
        <dbReference type="SAM" id="Phobius"/>
    </source>
</evidence>
<sequence>MRAMGRRTLRTAPPAAYDRTWAGEARSAVGCAAVLLGLLLLIDTGAGTLTPWRAALWTGLAVLLLLVLWPARVSAGPGLLVTRGLRTRAVRTDRLVSVRWSDGVAQRLVLRDAEGARAELDPRILVANPPLWRVLDADARTSVQRGTLRCGETALRQMSERVDREMAREVFRTSGLS</sequence>
<protein>
    <recommendedName>
        <fullName evidence="4">Integral membrane protein</fullName>
    </recommendedName>
</protein>